<keyword evidence="3" id="KW-0732">Signal</keyword>
<dbReference type="OrthoDB" id="10012949at2759"/>
<keyword evidence="2" id="KW-1133">Transmembrane helix</keyword>
<protein>
    <submittedName>
        <fullName evidence="5">Uncharacterized protein LOC109480168</fullName>
    </submittedName>
</protein>
<evidence type="ECO:0000256" key="1">
    <source>
        <dbReference type="SAM" id="MobiDB-lite"/>
    </source>
</evidence>
<feature type="region of interest" description="Disordered" evidence="1">
    <location>
        <begin position="172"/>
        <end position="234"/>
    </location>
</feature>
<evidence type="ECO:0000256" key="2">
    <source>
        <dbReference type="SAM" id="Phobius"/>
    </source>
</evidence>
<name>A0A6P4Z936_BRABE</name>
<feature type="compositionally biased region" description="Polar residues" evidence="1">
    <location>
        <begin position="181"/>
        <end position="190"/>
    </location>
</feature>
<reference evidence="5" key="1">
    <citation type="submission" date="2025-08" db="UniProtKB">
        <authorList>
            <consortium name="RefSeq"/>
        </authorList>
    </citation>
    <scope>IDENTIFICATION</scope>
    <source>
        <tissue evidence="5">Gonad</tissue>
    </source>
</reference>
<evidence type="ECO:0000256" key="3">
    <source>
        <dbReference type="SAM" id="SignalP"/>
    </source>
</evidence>
<accession>A0A6P4Z936</accession>
<dbReference type="AlphaFoldDB" id="A0A6P4Z936"/>
<keyword evidence="4" id="KW-1185">Reference proteome</keyword>
<dbReference type="GeneID" id="109480168"/>
<dbReference type="Proteomes" id="UP000515135">
    <property type="component" value="Unplaced"/>
</dbReference>
<feature type="signal peptide" evidence="3">
    <location>
        <begin position="1"/>
        <end position="25"/>
    </location>
</feature>
<proteinExistence type="predicted"/>
<evidence type="ECO:0000313" key="4">
    <source>
        <dbReference type="Proteomes" id="UP000515135"/>
    </source>
</evidence>
<dbReference type="KEGG" id="bbel:109480168"/>
<evidence type="ECO:0000313" key="5">
    <source>
        <dbReference type="RefSeq" id="XP_019637890.1"/>
    </source>
</evidence>
<gene>
    <name evidence="5" type="primary">LOC109480168</name>
</gene>
<feature type="transmembrane region" description="Helical" evidence="2">
    <location>
        <begin position="133"/>
        <end position="157"/>
    </location>
</feature>
<keyword evidence="2" id="KW-0812">Transmembrane</keyword>
<organism evidence="4 5">
    <name type="scientific">Branchiostoma belcheri</name>
    <name type="common">Amphioxus</name>
    <dbReference type="NCBI Taxonomy" id="7741"/>
    <lineage>
        <taxon>Eukaryota</taxon>
        <taxon>Metazoa</taxon>
        <taxon>Chordata</taxon>
        <taxon>Cephalochordata</taxon>
        <taxon>Leptocardii</taxon>
        <taxon>Amphioxiformes</taxon>
        <taxon>Branchiostomatidae</taxon>
        <taxon>Branchiostoma</taxon>
    </lineage>
</organism>
<keyword evidence="2" id="KW-0472">Membrane</keyword>
<dbReference type="RefSeq" id="XP_019637890.1">
    <property type="nucleotide sequence ID" value="XM_019782331.1"/>
</dbReference>
<sequence length="234" mass="26319">MTIVARNMKFTLPLLFLILLKLTWADQEVNSHDTFKDTGTHIPTRVSPRGRSKVNQVSPSVIWSSHPAMATENIREDGSNMDETEDSVASRPPGTPAGIVPYRGMLLRTADCADSDTEATVKISGMFPDMWQLIALAAMVCLAVSLIVTFVLCLLLFRMRVTKELEKDIQDRQPMKPDLGDTSSYVSFSSPDEDMRDDHSIKIVIQDTDSDEQEQRNEPRPDMSTFKIRRMTPV</sequence>
<feature type="chain" id="PRO_5028139270" evidence="3">
    <location>
        <begin position="26"/>
        <end position="234"/>
    </location>
</feature>